<dbReference type="Bgee" id="ENSPANG00000029385">
    <property type="expression patterns" value="Expressed in adult mammalian kidney and 20 other cell types or tissues"/>
</dbReference>
<reference evidence="1 2" key="1">
    <citation type="submission" date="2012-03" db="EMBL/GenBank/DDBJ databases">
        <title>Whole Genome Assembly of Papio anubis.</title>
        <authorList>
            <person name="Liu Y.L."/>
            <person name="Abraham K.A."/>
            <person name="Akbar H.A."/>
            <person name="Ali S.A."/>
            <person name="Anosike U.A."/>
            <person name="Aqrawi P.A."/>
            <person name="Arias F.A."/>
            <person name="Attaway T.A."/>
            <person name="Awwad R.A."/>
            <person name="Babu C.B."/>
            <person name="Bandaranaike D.B."/>
            <person name="Battles P.B."/>
            <person name="Bell A.B."/>
            <person name="Beltran B.B."/>
            <person name="Berhane-Mersha D.B."/>
            <person name="Bess C.B."/>
            <person name="Bickham C.B."/>
            <person name="Bolden T.B."/>
            <person name="Carter K.C."/>
            <person name="Chau D.C."/>
            <person name="Chavez A.C."/>
            <person name="Clerc-Blankenburg K.C."/>
            <person name="Coyle M.C."/>
            <person name="Dao M.D."/>
            <person name="Davila M.L.D."/>
            <person name="Davy-Carroll L.D."/>
            <person name="Denson S.D."/>
            <person name="Dinh H.D."/>
            <person name="Fernandez S.F."/>
            <person name="Fernando P.F."/>
            <person name="Forbes L.F."/>
            <person name="Francis C.F."/>
            <person name="Francisco L.F."/>
            <person name="Fu Q.F."/>
            <person name="Garcia-Iii R.G."/>
            <person name="Garrett T.G."/>
            <person name="Gross S.G."/>
            <person name="Gubbala S.G."/>
            <person name="Hirani K.H."/>
            <person name="Hogues M.H."/>
            <person name="Hollins B.H."/>
            <person name="Jackson L.J."/>
            <person name="Javaid M.J."/>
            <person name="Jhangiani S.J."/>
            <person name="Johnson A.J."/>
            <person name="Johnson B.J."/>
            <person name="Jones J.J."/>
            <person name="Joshi V.J."/>
            <person name="Kalu J.K."/>
            <person name="Khan N.K."/>
            <person name="Korchina V.K."/>
            <person name="Kovar C.K."/>
            <person name="Lago L.L."/>
            <person name="Lara F.L."/>
            <person name="Le T.-K.L."/>
            <person name="Lee S.L."/>
            <person name="Legall-Iii F.L."/>
            <person name="Lemon S.L."/>
            <person name="Liu J.L."/>
            <person name="Liu Y.-S.L."/>
            <person name="Liyanage D.L."/>
            <person name="Lopez J.L."/>
            <person name="Lorensuhewa L.L."/>
            <person name="Mata R.M."/>
            <person name="Mathew T.M."/>
            <person name="Mercado C.M."/>
            <person name="Mercado I.M."/>
            <person name="Morales K.M."/>
            <person name="Morgan M.M."/>
            <person name="Munidasa M.M."/>
            <person name="Ngo D.N."/>
            <person name="Nguyen L.N."/>
            <person name="Nguyen T.N."/>
            <person name="Nguyen N.N."/>
            <person name="Obregon M.O."/>
            <person name="Okwuonu G.O."/>
            <person name="Ongeri F.O."/>
            <person name="Onwere C.O."/>
            <person name="Osifeso I.O."/>
            <person name="Parra A.P."/>
            <person name="Patil S.P."/>
            <person name="Perez A.P."/>
            <person name="Perez Y.P."/>
            <person name="Pham C.P."/>
            <person name="Pu L.-L.P."/>
            <person name="Puazo M.P."/>
            <person name="Quiroz J.Q."/>
            <person name="Rouhana J.R."/>
            <person name="Ruiz M.R."/>
            <person name="Ruiz S.-J.R."/>
            <person name="Saada N.S."/>
            <person name="Santibanez J.S."/>
            <person name="Scheel M.S."/>
            <person name="Schneider B.S."/>
            <person name="Simmons D.S."/>
            <person name="Sisson I.S."/>
            <person name="Tang L.-Y.T."/>
            <person name="Thornton R.T."/>
            <person name="Tisius J.T."/>
            <person name="Toledanes G.T."/>
            <person name="Trejos Z.T."/>
            <person name="Usmani K.U."/>
            <person name="Varghese R.V."/>
            <person name="Vattathil S.V."/>
            <person name="Vee V.V."/>
            <person name="Walker D.W."/>
            <person name="Weissenberger G.W."/>
            <person name="White C.W."/>
            <person name="Williams A.W."/>
            <person name="Woodworth J.W."/>
            <person name="Wright R.W."/>
            <person name="Zhu Y.Z."/>
            <person name="Han Y.H."/>
            <person name="Newsham I.N."/>
            <person name="Nazareth L.N."/>
            <person name="Worley K.W."/>
            <person name="Muzny D.M."/>
            <person name="Rogers J.R."/>
            <person name="Gibbs R.G."/>
        </authorList>
    </citation>
    <scope>NUCLEOTIDE SEQUENCE [LARGE SCALE GENOMIC DNA]</scope>
</reference>
<reference evidence="1" key="3">
    <citation type="submission" date="2025-09" db="UniProtKB">
        <authorList>
            <consortium name="Ensembl"/>
        </authorList>
    </citation>
    <scope>IDENTIFICATION</scope>
</reference>
<keyword evidence="2" id="KW-1185">Reference proteome</keyword>
<evidence type="ECO:0000313" key="2">
    <source>
        <dbReference type="Proteomes" id="UP000028761"/>
    </source>
</evidence>
<dbReference type="Ensembl" id="ENSPANT00000036540.2">
    <property type="protein sequence ID" value="ENSPANP00000025865.2"/>
    <property type="gene ID" value="ENSPANG00000029385.2"/>
</dbReference>
<organism evidence="1 2">
    <name type="scientific">Papio anubis</name>
    <name type="common">Olive baboon</name>
    <dbReference type="NCBI Taxonomy" id="9555"/>
    <lineage>
        <taxon>Eukaryota</taxon>
        <taxon>Metazoa</taxon>
        <taxon>Chordata</taxon>
        <taxon>Craniata</taxon>
        <taxon>Vertebrata</taxon>
        <taxon>Euteleostomi</taxon>
        <taxon>Mammalia</taxon>
        <taxon>Eutheria</taxon>
        <taxon>Euarchontoglires</taxon>
        <taxon>Primates</taxon>
        <taxon>Haplorrhini</taxon>
        <taxon>Catarrhini</taxon>
        <taxon>Cercopithecidae</taxon>
        <taxon>Cercopithecinae</taxon>
        <taxon>Papio</taxon>
    </lineage>
</organism>
<protein>
    <submittedName>
        <fullName evidence="1">Uncharacterized protein</fullName>
    </submittedName>
</protein>
<evidence type="ECO:0000313" key="1">
    <source>
        <dbReference type="Ensembl" id="ENSPANP00000025865.2"/>
    </source>
</evidence>
<name>A0A2I3LQX6_PAPAN</name>
<dbReference type="GeneTree" id="ENSGT00910000148096"/>
<dbReference type="AlphaFoldDB" id="A0A2I3LQX6"/>
<reference evidence="1" key="2">
    <citation type="submission" date="2025-08" db="UniProtKB">
        <authorList>
            <consortium name="Ensembl"/>
        </authorList>
    </citation>
    <scope>IDENTIFICATION</scope>
</reference>
<proteinExistence type="predicted"/>
<dbReference type="Proteomes" id="UP000028761">
    <property type="component" value="Chromosome 14"/>
</dbReference>
<sequence>MPLHSSLGNRVRLCLKKKKKKKKIPQIISCRDFTNQAYFADSFPGIMVEGVTVQIHSSHKHSQHHSSQKSPQPHLTAASLYWSFSSSQYYGLLPTVFFLLFLPSPFSI</sequence>
<accession>A0A2I3LQX6</accession>